<dbReference type="AlphaFoldDB" id="A0A165U9U8"/>
<protein>
    <submittedName>
        <fullName evidence="1">Uncharacterized protein</fullName>
    </submittedName>
</protein>
<dbReference type="Proteomes" id="UP000076727">
    <property type="component" value="Unassembled WGS sequence"/>
</dbReference>
<proteinExistence type="predicted"/>
<gene>
    <name evidence="1" type="ORF">DAEQUDRAFT_201283</name>
</gene>
<name>A0A165U9U8_9APHY</name>
<evidence type="ECO:0000313" key="1">
    <source>
        <dbReference type="EMBL" id="KZT74605.1"/>
    </source>
</evidence>
<reference evidence="1 2" key="1">
    <citation type="journal article" date="2016" name="Mol. Biol. Evol.">
        <title>Comparative Genomics of Early-Diverging Mushroom-Forming Fungi Provides Insights into the Origins of Lignocellulose Decay Capabilities.</title>
        <authorList>
            <person name="Nagy L.G."/>
            <person name="Riley R."/>
            <person name="Tritt A."/>
            <person name="Adam C."/>
            <person name="Daum C."/>
            <person name="Floudas D."/>
            <person name="Sun H."/>
            <person name="Yadav J.S."/>
            <person name="Pangilinan J."/>
            <person name="Larsson K.H."/>
            <person name="Matsuura K."/>
            <person name="Barry K."/>
            <person name="Labutti K."/>
            <person name="Kuo R."/>
            <person name="Ohm R.A."/>
            <person name="Bhattacharya S.S."/>
            <person name="Shirouzu T."/>
            <person name="Yoshinaga Y."/>
            <person name="Martin F.M."/>
            <person name="Grigoriev I.V."/>
            <person name="Hibbett D.S."/>
        </authorList>
    </citation>
    <scope>NUCLEOTIDE SEQUENCE [LARGE SCALE GENOMIC DNA]</scope>
    <source>
        <strain evidence="1 2">L-15889</strain>
    </source>
</reference>
<accession>A0A165U9U8</accession>
<keyword evidence="2" id="KW-1185">Reference proteome</keyword>
<evidence type="ECO:0000313" key="2">
    <source>
        <dbReference type="Proteomes" id="UP000076727"/>
    </source>
</evidence>
<sequence length="80" mass="8917">MLPLYRIRHARPPPHAQCYFLPTWERRGLPSHSKPAAFPTLSLFAFSGILVKGHSDRFVALTYARGCIARSEGPAAVCRP</sequence>
<dbReference type="EMBL" id="KV429033">
    <property type="protein sequence ID" value="KZT74605.1"/>
    <property type="molecule type" value="Genomic_DNA"/>
</dbReference>
<organism evidence="1 2">
    <name type="scientific">Daedalea quercina L-15889</name>
    <dbReference type="NCBI Taxonomy" id="1314783"/>
    <lineage>
        <taxon>Eukaryota</taxon>
        <taxon>Fungi</taxon>
        <taxon>Dikarya</taxon>
        <taxon>Basidiomycota</taxon>
        <taxon>Agaricomycotina</taxon>
        <taxon>Agaricomycetes</taxon>
        <taxon>Polyporales</taxon>
        <taxon>Fomitopsis</taxon>
    </lineage>
</organism>